<dbReference type="InterPro" id="IPR011992">
    <property type="entry name" value="EF-hand-dom_pair"/>
</dbReference>
<gene>
    <name evidence="9" type="primary">Catsper1</name>
    <name evidence="9" type="ORF">SNEC2469_LOCUS11249</name>
</gene>
<evidence type="ECO:0000259" key="8">
    <source>
        <dbReference type="PROSITE" id="PS50222"/>
    </source>
</evidence>
<evidence type="ECO:0000256" key="1">
    <source>
        <dbReference type="ARBA" id="ARBA00004141"/>
    </source>
</evidence>
<keyword evidence="4 7" id="KW-1133">Transmembrane helix</keyword>
<evidence type="ECO:0000256" key="4">
    <source>
        <dbReference type="ARBA" id="ARBA00022989"/>
    </source>
</evidence>
<dbReference type="PROSITE" id="PS50222">
    <property type="entry name" value="EF_HAND_2"/>
    <property type="match status" value="1"/>
</dbReference>
<dbReference type="PANTHER" id="PTHR10037">
    <property type="entry name" value="VOLTAGE-GATED CATION CHANNEL CALCIUM AND SODIUM"/>
    <property type="match status" value="1"/>
</dbReference>
<dbReference type="Gene3D" id="1.20.120.350">
    <property type="entry name" value="Voltage-gated potassium channels. Chain C"/>
    <property type="match status" value="2"/>
</dbReference>
<feature type="domain" description="EF-hand" evidence="8">
    <location>
        <begin position="502"/>
        <end position="537"/>
    </location>
</feature>
<dbReference type="PROSITE" id="PS00018">
    <property type="entry name" value="EF_HAND_1"/>
    <property type="match status" value="1"/>
</dbReference>
<dbReference type="Gene3D" id="1.10.287.70">
    <property type="match status" value="1"/>
</dbReference>
<dbReference type="GO" id="GO:0001518">
    <property type="term" value="C:voltage-gated sodium channel complex"/>
    <property type="evidence" value="ECO:0007669"/>
    <property type="project" value="TreeGrafter"/>
</dbReference>
<feature type="transmembrane region" description="Helical" evidence="7">
    <location>
        <begin position="108"/>
        <end position="128"/>
    </location>
</feature>
<dbReference type="GO" id="GO:0005509">
    <property type="term" value="F:calcium ion binding"/>
    <property type="evidence" value="ECO:0007669"/>
    <property type="project" value="InterPro"/>
</dbReference>
<dbReference type="PANTHER" id="PTHR10037:SF62">
    <property type="entry name" value="SODIUM CHANNEL PROTEIN 60E"/>
    <property type="match status" value="1"/>
</dbReference>
<feature type="transmembrane region" description="Helical" evidence="7">
    <location>
        <begin position="455"/>
        <end position="477"/>
    </location>
</feature>
<feature type="transmembrane region" description="Helical" evidence="7">
    <location>
        <begin position="240"/>
        <end position="260"/>
    </location>
</feature>
<name>A0A812QXV7_9DINO</name>
<reference evidence="9" key="1">
    <citation type="submission" date="2021-02" db="EMBL/GenBank/DDBJ databases">
        <authorList>
            <person name="Dougan E. K."/>
            <person name="Rhodes N."/>
            <person name="Thang M."/>
            <person name="Chan C."/>
        </authorList>
    </citation>
    <scope>NUCLEOTIDE SEQUENCE</scope>
</reference>
<dbReference type="InterPro" id="IPR005821">
    <property type="entry name" value="Ion_trans_dom"/>
</dbReference>
<evidence type="ECO:0000313" key="9">
    <source>
        <dbReference type="EMBL" id="CAE7408948.1"/>
    </source>
</evidence>
<feature type="compositionally biased region" description="Basic and acidic residues" evidence="6">
    <location>
        <begin position="637"/>
        <end position="652"/>
    </location>
</feature>
<dbReference type="Proteomes" id="UP000601435">
    <property type="component" value="Unassembled WGS sequence"/>
</dbReference>
<organism evidence="9 10">
    <name type="scientific">Symbiodinium necroappetens</name>
    <dbReference type="NCBI Taxonomy" id="1628268"/>
    <lineage>
        <taxon>Eukaryota</taxon>
        <taxon>Sar</taxon>
        <taxon>Alveolata</taxon>
        <taxon>Dinophyceae</taxon>
        <taxon>Suessiales</taxon>
        <taxon>Symbiodiniaceae</taxon>
        <taxon>Symbiodinium</taxon>
    </lineage>
</organism>
<dbReference type="OrthoDB" id="419023at2759"/>
<evidence type="ECO:0000256" key="6">
    <source>
        <dbReference type="SAM" id="MobiDB-lite"/>
    </source>
</evidence>
<dbReference type="SUPFAM" id="SSF81324">
    <property type="entry name" value="Voltage-gated potassium channels"/>
    <property type="match status" value="2"/>
</dbReference>
<dbReference type="InterPro" id="IPR018247">
    <property type="entry name" value="EF_Hand_1_Ca_BS"/>
</dbReference>
<evidence type="ECO:0000256" key="5">
    <source>
        <dbReference type="ARBA" id="ARBA00023136"/>
    </source>
</evidence>
<feature type="compositionally biased region" description="Polar residues" evidence="6">
    <location>
        <begin position="658"/>
        <end position="669"/>
    </location>
</feature>
<evidence type="ECO:0000313" key="10">
    <source>
        <dbReference type="Proteomes" id="UP000601435"/>
    </source>
</evidence>
<dbReference type="InterPro" id="IPR043203">
    <property type="entry name" value="VGCC_Ca_Na"/>
</dbReference>
<evidence type="ECO:0000256" key="7">
    <source>
        <dbReference type="SAM" id="Phobius"/>
    </source>
</evidence>
<accession>A0A812QXV7</accession>
<dbReference type="AlphaFoldDB" id="A0A812QXV7"/>
<dbReference type="GO" id="GO:0005248">
    <property type="term" value="F:voltage-gated sodium channel activity"/>
    <property type="evidence" value="ECO:0007669"/>
    <property type="project" value="TreeGrafter"/>
</dbReference>
<dbReference type="InterPro" id="IPR002048">
    <property type="entry name" value="EF_hand_dom"/>
</dbReference>
<feature type="region of interest" description="Disordered" evidence="6">
    <location>
        <begin position="637"/>
        <end position="669"/>
    </location>
</feature>
<evidence type="ECO:0000256" key="2">
    <source>
        <dbReference type="ARBA" id="ARBA00022692"/>
    </source>
</evidence>
<keyword evidence="10" id="KW-1185">Reference proteome</keyword>
<dbReference type="InterPro" id="IPR027359">
    <property type="entry name" value="Volt_channel_dom_sf"/>
</dbReference>
<protein>
    <submittedName>
        <fullName evidence="9">Catsper1 protein</fullName>
    </submittedName>
</protein>
<keyword evidence="3" id="KW-0106">Calcium</keyword>
<feature type="transmembrane region" description="Helical" evidence="7">
    <location>
        <begin position="163"/>
        <end position="183"/>
    </location>
</feature>
<dbReference type="Pfam" id="PF00520">
    <property type="entry name" value="Ion_trans"/>
    <property type="match status" value="2"/>
</dbReference>
<feature type="transmembrane region" description="Helical" evidence="7">
    <location>
        <begin position="367"/>
        <end position="393"/>
    </location>
</feature>
<keyword evidence="5 7" id="KW-0472">Membrane</keyword>
<dbReference type="Gene3D" id="1.10.238.10">
    <property type="entry name" value="EF-hand"/>
    <property type="match status" value="1"/>
</dbReference>
<dbReference type="SUPFAM" id="SSF47473">
    <property type="entry name" value="EF-hand"/>
    <property type="match status" value="1"/>
</dbReference>
<comment type="subcellular location">
    <subcellularLocation>
        <location evidence="1">Membrane</location>
        <topology evidence="1">Multi-pass membrane protein</topology>
    </subcellularLocation>
</comment>
<evidence type="ECO:0000256" key="3">
    <source>
        <dbReference type="ARBA" id="ARBA00022837"/>
    </source>
</evidence>
<dbReference type="EMBL" id="CAJNJA010017833">
    <property type="protein sequence ID" value="CAE7408948.1"/>
    <property type="molecule type" value="Genomic_DNA"/>
</dbReference>
<keyword evidence="2 7" id="KW-0812">Transmembrane</keyword>
<feature type="transmembrane region" description="Helical" evidence="7">
    <location>
        <begin position="134"/>
        <end position="154"/>
    </location>
</feature>
<proteinExistence type="predicted"/>
<comment type="caution">
    <text evidence="9">The sequence shown here is derived from an EMBL/GenBank/DDBJ whole genome shotgun (WGS) entry which is preliminary data.</text>
</comment>
<sequence length="669" mass="76399">MAFSSADLRDGYSAMRVELPEGTTIDGTFDKEKMQAELDELLQEQDDEDFRLDMLTRAFKARAAPLEANLDLVRQQIREAEAMLWQHDHGEIDDAPGPKSLAFVHGHVFGALCSAVIIANFVVLVVEWQSAKKLGWFAWADGGFLAFYTLELVLRATYYQRGLIFGHCSIVWWNWLDLLIVLSGILEQVVLPLLGSSLGGTVSLKGLRVLRLLRLLRVARGLKLLRILVQSDLSWTQHPAFETFMMAMILLNAIIMWLELDYPSPYWLMLEEVMLIIYTFELTVRVSYHGCEYFIHEDWLWHYMDFGIVMLGVVEQWMIPTYHYIHAALLGSDGASTVAMPLMRSLRVARVLRVLRLARLLRSVKQLYKLMNGVVESLASLGWVVVLAFLLLYSASLVFRCLVGEGYIYDHPDDMPEEAVELFGTVWRSFLALFKLMNDDQSVVEPIITTIAGQILFYVFMMLSNWMMLAILTSVISDNMMQASRAKDELDRQKEARETQEHAKKRLKTIFHRLDEDSDGSISEEEMLRLLSDPDLLAELCAASGLDPENLLEMLYCTAYRTSSNEKVILYRQFLTMLADVEEPARERSILKLFEGLRSMEFRLEKRLNAALPLLNVPPHEIDELPSLDHELQQTRMLEDSPAKSLARDLTRGFDLGTKSQSSMGRGAD</sequence>